<dbReference type="Proteomes" id="UP000267623">
    <property type="component" value="Unassembled WGS sequence"/>
</dbReference>
<dbReference type="InterPro" id="IPR011250">
    <property type="entry name" value="OMP/PagP_B-barrel"/>
</dbReference>
<gene>
    <name evidence="2" type="ORF">EGH73_11250</name>
</gene>
<dbReference type="RefSeq" id="WP_123281911.1">
    <property type="nucleotide sequence ID" value="NZ_RJTU01000071.1"/>
</dbReference>
<protein>
    <recommendedName>
        <fullName evidence="1">DUF6089 domain-containing protein</fullName>
    </recommendedName>
</protein>
<dbReference type="Pfam" id="PF19573">
    <property type="entry name" value="DUF6089"/>
    <property type="match status" value="1"/>
</dbReference>
<sequence length="263" mass="29779">MKRELTYTFMAIFCFLSLVKAQRHEVGIQMGMSNLVGDIGSTNYVLQKPIGNISDYGLPFYGGVMYRMNFNPYQTIRLNVGYNNIQFNDNYAKENYRRARKLSGTNSVVSADLVFEYNFLPVNEEQVSMISPYIFGGVSGFYMNTVKAHLNVNTYGTQVVYSNDKAFTLGIPFGVGLKYKFNYNWALSGEFTFRPTFSDQVDYSMLKDSDITVKSSLGKEQTAAAVQAFKDQRNVGNLNSKDWINSATLILSYSFGRPPCYCK</sequence>
<dbReference type="AlphaFoldDB" id="A0A3N0X594"/>
<comment type="caution">
    <text evidence="2">The sequence shown here is derived from an EMBL/GenBank/DDBJ whole genome shotgun (WGS) entry which is preliminary data.</text>
</comment>
<evidence type="ECO:0000313" key="2">
    <source>
        <dbReference type="EMBL" id="ROI12532.1"/>
    </source>
</evidence>
<dbReference type="InterPro" id="IPR045743">
    <property type="entry name" value="DUF6089"/>
</dbReference>
<reference evidence="3" key="1">
    <citation type="submission" date="2018-11" db="EMBL/GenBank/DDBJ databases">
        <title>Proposal to divide the Flavobacteriaceae and reorganize its genera based on Amino Acid Identity values calculated from whole genome sequences.</title>
        <authorList>
            <person name="Nicholson A.C."/>
            <person name="Gulvik C.A."/>
            <person name="Whitney A.M."/>
            <person name="Humrighouse B.W."/>
            <person name="Bell M."/>
            <person name="Holmes B."/>
            <person name="Steigerwalt A."/>
            <person name="Villarma A."/>
            <person name="Sheth M."/>
            <person name="Batra D."/>
            <person name="Pryor J."/>
            <person name="Bernardet J.-F."/>
            <person name="Hugo C."/>
            <person name="Kampfer P."/>
            <person name="Newman J."/>
            <person name="Mcquiston J."/>
        </authorList>
    </citation>
    <scope>NUCLEOTIDE SEQUENCE [LARGE SCALE GENOMIC DNA]</scope>
    <source>
        <strain evidence="3">DSM 22165</strain>
    </source>
</reference>
<dbReference type="Gene3D" id="2.40.160.20">
    <property type="match status" value="1"/>
</dbReference>
<reference evidence="3" key="2">
    <citation type="submission" date="2018-11" db="EMBL/GenBank/DDBJ databases">
        <title>Proposal to divide the Flavobacteriaceae and reorganize its genera based on Amino Acid Identity values calculated from whole genome sequences.</title>
        <authorList>
            <person name="Nicholson A.C."/>
            <person name="Gulvik C.A."/>
            <person name="Whitney A.M."/>
            <person name="Humrighouse B.W."/>
            <person name="Bell M."/>
            <person name="Holmes B."/>
            <person name="Steigerwalt A."/>
            <person name="Villarma A."/>
            <person name="Sheth M."/>
            <person name="Batra D."/>
            <person name="Pryor J."/>
            <person name="Bernardet J.-F."/>
            <person name="Hugo C."/>
            <person name="Kampfer P."/>
            <person name="Newman J."/>
            <person name="Mcquiston J.R."/>
        </authorList>
    </citation>
    <scope>NUCLEOTIDE SEQUENCE [LARGE SCALE GENOMIC DNA]</scope>
    <source>
        <strain evidence="3">DSM 22165</strain>
    </source>
</reference>
<organism evidence="2 3">
    <name type="scientific">Epilithonimonas hominis</name>
    <dbReference type="NCBI Taxonomy" id="420404"/>
    <lineage>
        <taxon>Bacteria</taxon>
        <taxon>Pseudomonadati</taxon>
        <taxon>Bacteroidota</taxon>
        <taxon>Flavobacteriia</taxon>
        <taxon>Flavobacteriales</taxon>
        <taxon>Weeksellaceae</taxon>
        <taxon>Chryseobacterium group</taxon>
        <taxon>Epilithonimonas</taxon>
    </lineage>
</organism>
<evidence type="ECO:0000259" key="1">
    <source>
        <dbReference type="Pfam" id="PF19573"/>
    </source>
</evidence>
<proteinExistence type="predicted"/>
<feature type="domain" description="DUF6089" evidence="1">
    <location>
        <begin position="9"/>
        <end position="262"/>
    </location>
</feature>
<evidence type="ECO:0000313" key="3">
    <source>
        <dbReference type="Proteomes" id="UP000267623"/>
    </source>
</evidence>
<accession>A0A3N0X594</accession>
<dbReference type="SUPFAM" id="SSF56925">
    <property type="entry name" value="OMPA-like"/>
    <property type="match status" value="1"/>
</dbReference>
<name>A0A3N0X594_9FLAO</name>
<dbReference type="EMBL" id="RJTU01000071">
    <property type="protein sequence ID" value="ROI12532.1"/>
    <property type="molecule type" value="Genomic_DNA"/>
</dbReference>